<proteinExistence type="predicted"/>
<dbReference type="PANTHER" id="PTHR34438:SF1">
    <property type="entry name" value="CHROMOSOME 2 OPEN READING FRAME 81"/>
    <property type="match status" value="1"/>
</dbReference>
<dbReference type="PANTHER" id="PTHR34438">
    <property type="entry name" value="SI:DKEY-97L20.6"/>
    <property type="match status" value="1"/>
</dbReference>
<evidence type="ECO:0000256" key="1">
    <source>
        <dbReference type="SAM" id="MobiDB-lite"/>
    </source>
</evidence>
<keyword evidence="3" id="KW-1185">Reference proteome</keyword>
<organism evidence="2 3">
    <name type="scientific">Opisthorchis felineus</name>
    <dbReference type="NCBI Taxonomy" id="147828"/>
    <lineage>
        <taxon>Eukaryota</taxon>
        <taxon>Metazoa</taxon>
        <taxon>Spiralia</taxon>
        <taxon>Lophotrochozoa</taxon>
        <taxon>Platyhelminthes</taxon>
        <taxon>Trematoda</taxon>
        <taxon>Digenea</taxon>
        <taxon>Opisthorchiida</taxon>
        <taxon>Opisthorchiata</taxon>
        <taxon>Opisthorchiidae</taxon>
        <taxon>Opisthorchis</taxon>
    </lineage>
</organism>
<name>A0A4S2MFT3_OPIFE</name>
<dbReference type="STRING" id="147828.A0A4S2MFT3"/>
<accession>A0A4S2MFT3</accession>
<dbReference type="Proteomes" id="UP000308267">
    <property type="component" value="Unassembled WGS sequence"/>
</dbReference>
<dbReference type="OrthoDB" id="193650at2759"/>
<dbReference type="Pfam" id="PF15479">
    <property type="entry name" value="DUF4639"/>
    <property type="match status" value="1"/>
</dbReference>
<dbReference type="InterPro" id="IPR028042">
    <property type="entry name" value="DUF4639"/>
</dbReference>
<feature type="compositionally biased region" description="Basic residues" evidence="1">
    <location>
        <begin position="162"/>
        <end position="174"/>
    </location>
</feature>
<dbReference type="AlphaFoldDB" id="A0A4S2MFT3"/>
<reference evidence="2 3" key="1">
    <citation type="journal article" date="2019" name="BMC Genomics">
        <title>New insights from Opisthorchis felineus genome: update on genomics of the epidemiologically important liver flukes.</title>
        <authorList>
            <person name="Ershov N.I."/>
            <person name="Mordvinov V.A."/>
            <person name="Prokhortchouk E.B."/>
            <person name="Pakharukova M.Y."/>
            <person name="Gunbin K.V."/>
            <person name="Ustyantsev K."/>
            <person name="Genaev M.A."/>
            <person name="Blinov A.G."/>
            <person name="Mazur A."/>
            <person name="Boulygina E."/>
            <person name="Tsygankova S."/>
            <person name="Khrameeva E."/>
            <person name="Chekanov N."/>
            <person name="Fan G."/>
            <person name="Xiao A."/>
            <person name="Zhang H."/>
            <person name="Xu X."/>
            <person name="Yang H."/>
            <person name="Solovyev V."/>
            <person name="Lee S.M."/>
            <person name="Liu X."/>
            <person name="Afonnikov D.A."/>
            <person name="Skryabin K.G."/>
        </authorList>
    </citation>
    <scope>NUCLEOTIDE SEQUENCE [LARGE SCALE GENOMIC DNA]</scope>
    <source>
        <strain evidence="2">AK-0245</strain>
        <tissue evidence="2">Whole organism</tissue>
    </source>
</reference>
<comment type="caution">
    <text evidence="2">The sequence shown here is derived from an EMBL/GenBank/DDBJ whole genome shotgun (WGS) entry which is preliminary data.</text>
</comment>
<gene>
    <name evidence="2" type="ORF">CRM22_000342</name>
</gene>
<feature type="compositionally biased region" description="Basic and acidic residues" evidence="1">
    <location>
        <begin position="181"/>
        <end position="211"/>
    </location>
</feature>
<evidence type="ECO:0000313" key="2">
    <source>
        <dbReference type="EMBL" id="TGZ75502.1"/>
    </source>
</evidence>
<protein>
    <submittedName>
        <fullName evidence="2">Uncharacterized protein</fullName>
    </submittedName>
</protein>
<sequence>MSKSRTRTEKAKPQPLTIFPEKITQASWINFLDAEESEDLASQICSELLDCTLNEIFKVYIQNQVIPYTVYQAEQALLQLLELEFFTNASSELDIFQSASWQQDQVAQACKIDSWAQGAISKRAETEWSEKLDQNSSRSGDAEPTNEETVAKQIPCEPANRKPVRKKTRVKVQKAKNPTEVQKKNIRSDRKSQGIERRSFTSACNKRDQRTEPLVSRATQNALDGIPDKKNEGLRLKAEEIRRKELSLTRQFIKEGASASGRFVFDDEGNLISVPNITKSASQPNGPRKTRKTNSYFDRTVALRYHVMPVVENEIPDSDVRIAPQPISSKPPRENFRRNTIGQGGRFEMVNATSSGLHNVSDLIELAPGVSISDGEKWRTGQNPFEESSTDGDKRLWNLKEVQCLHPPGGSLTNNKCLPSEHAVHMSSVTVTSQ</sequence>
<feature type="region of interest" description="Disordered" evidence="1">
    <location>
        <begin position="126"/>
        <end position="214"/>
    </location>
</feature>
<dbReference type="EMBL" id="SJOL01000633">
    <property type="protein sequence ID" value="TGZ75502.1"/>
    <property type="molecule type" value="Genomic_DNA"/>
</dbReference>
<evidence type="ECO:0000313" key="3">
    <source>
        <dbReference type="Proteomes" id="UP000308267"/>
    </source>
</evidence>